<evidence type="ECO:0000256" key="2">
    <source>
        <dbReference type="ARBA" id="ARBA00006472"/>
    </source>
</evidence>
<accession>A0A840J3R0</accession>
<dbReference type="CDD" id="cd00488">
    <property type="entry name" value="PCD_DCoH"/>
    <property type="match status" value="1"/>
</dbReference>
<dbReference type="Proteomes" id="UP000581769">
    <property type="component" value="Unassembled WGS sequence"/>
</dbReference>
<comment type="caution">
    <text evidence="5">The sequence shown here is derived from an EMBL/GenBank/DDBJ whole genome shotgun (WGS) entry which is preliminary data.</text>
</comment>
<evidence type="ECO:0000256" key="1">
    <source>
        <dbReference type="ARBA" id="ARBA00001554"/>
    </source>
</evidence>
<dbReference type="EMBL" id="JACHMG010000001">
    <property type="protein sequence ID" value="MBB4688503.1"/>
    <property type="molecule type" value="Genomic_DNA"/>
</dbReference>
<dbReference type="PANTHER" id="PTHR12599:SF0">
    <property type="entry name" value="PTERIN-4-ALPHA-CARBINOLAMINE DEHYDRATASE"/>
    <property type="match status" value="1"/>
</dbReference>
<organism evidence="5 6">
    <name type="scientific">Amycolatopsis jiangsuensis</name>
    <dbReference type="NCBI Taxonomy" id="1181879"/>
    <lineage>
        <taxon>Bacteria</taxon>
        <taxon>Bacillati</taxon>
        <taxon>Actinomycetota</taxon>
        <taxon>Actinomycetes</taxon>
        <taxon>Pseudonocardiales</taxon>
        <taxon>Pseudonocardiaceae</taxon>
        <taxon>Amycolatopsis</taxon>
    </lineage>
</organism>
<dbReference type="EC" id="4.2.1.96" evidence="4"/>
<dbReference type="GO" id="GO:0008124">
    <property type="term" value="F:4-alpha-hydroxytetrahydrobiopterin dehydratase activity"/>
    <property type="evidence" value="ECO:0007669"/>
    <property type="project" value="UniProtKB-UniRule"/>
</dbReference>
<proteinExistence type="inferred from homology"/>
<dbReference type="NCBIfam" id="NF002017">
    <property type="entry name" value="PRK00823.1-2"/>
    <property type="match status" value="1"/>
</dbReference>
<dbReference type="InterPro" id="IPR001533">
    <property type="entry name" value="Pterin_deHydtase"/>
</dbReference>
<dbReference type="Gene3D" id="3.30.1360.20">
    <property type="entry name" value="Transcriptional coactivator/pterin dehydratase"/>
    <property type="match status" value="1"/>
</dbReference>
<evidence type="ECO:0000313" key="5">
    <source>
        <dbReference type="EMBL" id="MBB4688503.1"/>
    </source>
</evidence>
<protein>
    <recommendedName>
        <fullName evidence="4">Putative pterin-4-alpha-carbinolamine dehydratase</fullName>
        <shortName evidence="4">PHS</shortName>
        <ecNumber evidence="4">4.2.1.96</ecNumber>
    </recommendedName>
    <alternativeName>
        <fullName evidence="4">4-alpha-hydroxy-tetrahydropterin dehydratase</fullName>
    </alternativeName>
    <alternativeName>
        <fullName evidence="4">Pterin carbinolamine dehydratase</fullName>
        <shortName evidence="4">PCD</shortName>
    </alternativeName>
</protein>
<evidence type="ECO:0000313" key="6">
    <source>
        <dbReference type="Proteomes" id="UP000581769"/>
    </source>
</evidence>
<keyword evidence="3 4" id="KW-0456">Lyase</keyword>
<dbReference type="AlphaFoldDB" id="A0A840J3R0"/>
<reference evidence="5 6" key="1">
    <citation type="submission" date="2020-08" db="EMBL/GenBank/DDBJ databases">
        <title>Sequencing the genomes of 1000 actinobacteria strains.</title>
        <authorList>
            <person name="Klenk H.-P."/>
        </authorList>
    </citation>
    <scope>NUCLEOTIDE SEQUENCE [LARGE SCALE GENOMIC DNA]</scope>
    <source>
        <strain evidence="5 6">DSM 45859</strain>
    </source>
</reference>
<dbReference type="PANTHER" id="PTHR12599">
    <property type="entry name" value="PTERIN-4-ALPHA-CARBINOLAMINE DEHYDRATASE"/>
    <property type="match status" value="1"/>
</dbReference>
<comment type="catalytic activity">
    <reaction evidence="1 4">
        <text>(4aS,6R)-4a-hydroxy-L-erythro-5,6,7,8-tetrahydrobiopterin = (6R)-L-erythro-6,7-dihydrobiopterin + H2O</text>
        <dbReference type="Rhea" id="RHEA:11920"/>
        <dbReference type="ChEBI" id="CHEBI:15377"/>
        <dbReference type="ChEBI" id="CHEBI:15642"/>
        <dbReference type="ChEBI" id="CHEBI:43120"/>
        <dbReference type="EC" id="4.2.1.96"/>
    </reaction>
</comment>
<dbReference type="RefSeq" id="WP_184783184.1">
    <property type="nucleotide sequence ID" value="NZ_JACHMG010000001.1"/>
</dbReference>
<evidence type="ECO:0000256" key="3">
    <source>
        <dbReference type="ARBA" id="ARBA00023239"/>
    </source>
</evidence>
<dbReference type="HAMAP" id="MF_00434">
    <property type="entry name" value="Pterin_4_alpha"/>
    <property type="match status" value="1"/>
</dbReference>
<evidence type="ECO:0000256" key="4">
    <source>
        <dbReference type="HAMAP-Rule" id="MF_00434"/>
    </source>
</evidence>
<gene>
    <name evidence="5" type="ORF">BJY18_005988</name>
</gene>
<dbReference type="SUPFAM" id="SSF55248">
    <property type="entry name" value="PCD-like"/>
    <property type="match status" value="1"/>
</dbReference>
<dbReference type="GO" id="GO:0006729">
    <property type="term" value="P:tetrahydrobiopterin biosynthetic process"/>
    <property type="evidence" value="ECO:0007669"/>
    <property type="project" value="InterPro"/>
</dbReference>
<keyword evidence="6" id="KW-1185">Reference proteome</keyword>
<dbReference type="Pfam" id="PF01329">
    <property type="entry name" value="Pterin_4a"/>
    <property type="match status" value="1"/>
</dbReference>
<dbReference type="InterPro" id="IPR036428">
    <property type="entry name" value="PCD_sf"/>
</dbReference>
<sequence>MTELLSDSAADEALSTLSGWHRDGATLVRTTERPSFPAAIEVVDRVAELAETADHHPDIDIRWRTLTFRLSTHSAGGLTEKDFALARQIDDLLAAR</sequence>
<name>A0A840J3R0_9PSEU</name>
<comment type="similarity">
    <text evidence="2 4">Belongs to the pterin-4-alpha-carbinolamine dehydratase family.</text>
</comment>